<dbReference type="InterPro" id="IPR013761">
    <property type="entry name" value="SAM/pointed_sf"/>
</dbReference>
<feature type="domain" description="SAM" evidence="4">
    <location>
        <begin position="336"/>
        <end position="395"/>
    </location>
</feature>
<accession>A0A0V0S924</accession>
<dbReference type="InterPro" id="IPR023139">
    <property type="entry name" value="PBDC1-like_dom_sf"/>
</dbReference>
<evidence type="ECO:0000256" key="3">
    <source>
        <dbReference type="SAM" id="MobiDB-lite"/>
    </source>
</evidence>
<comment type="caution">
    <text evidence="5">The sequence shown here is derived from an EMBL/GenBank/DDBJ whole genome shotgun (WGS) entry which is preliminary data.</text>
</comment>
<dbReference type="PANTHER" id="PTHR24174:SF16">
    <property type="entry name" value="CASKIN-2"/>
    <property type="match status" value="1"/>
</dbReference>
<dbReference type="InterPro" id="IPR021148">
    <property type="entry name" value="Polysacc_synth_dom"/>
</dbReference>
<dbReference type="InterPro" id="IPR001660">
    <property type="entry name" value="SAM"/>
</dbReference>
<proteinExistence type="predicted"/>
<reference evidence="5 6" key="1">
    <citation type="submission" date="2015-01" db="EMBL/GenBank/DDBJ databases">
        <title>Evolution of Trichinella species and genotypes.</title>
        <authorList>
            <person name="Korhonen P.K."/>
            <person name="Edoardo P."/>
            <person name="Giuseppe L.R."/>
            <person name="Gasser R.B."/>
        </authorList>
    </citation>
    <scope>NUCLEOTIDE SEQUENCE [LARGE SCALE GENOMIC DNA]</scope>
    <source>
        <strain evidence="5">ISS37</strain>
    </source>
</reference>
<name>A0A0V0S924_9BILA</name>
<dbReference type="Gene3D" id="1.10.150.50">
    <property type="entry name" value="Transcription Factor, Ets-1"/>
    <property type="match status" value="2"/>
</dbReference>
<dbReference type="PANTHER" id="PTHR24174">
    <property type="entry name" value="ANKYRIN REPEAT AND STERILE ALPHA MOTIF DOMAIN-CONTAINING PROTEIN 1"/>
    <property type="match status" value="1"/>
</dbReference>
<dbReference type="EMBL" id="JYDL01000025">
    <property type="protein sequence ID" value="KRX23254.1"/>
    <property type="molecule type" value="Genomic_DNA"/>
</dbReference>
<dbReference type="Pfam" id="PF00536">
    <property type="entry name" value="SAM_1"/>
    <property type="match status" value="2"/>
</dbReference>
<gene>
    <name evidence="5" type="primary">Caskin2</name>
    <name evidence="5" type="ORF">T07_10798</name>
</gene>
<evidence type="ECO:0000256" key="2">
    <source>
        <dbReference type="ARBA" id="ARBA00023043"/>
    </source>
</evidence>
<dbReference type="PROSITE" id="PS50105">
    <property type="entry name" value="SAM_DOMAIN"/>
    <property type="match status" value="2"/>
</dbReference>
<feature type="region of interest" description="Disordered" evidence="3">
    <location>
        <begin position="560"/>
        <end position="580"/>
    </location>
</feature>
<dbReference type="InterPro" id="IPR033635">
    <property type="entry name" value="ANKS1/Caskin"/>
</dbReference>
<evidence type="ECO:0000256" key="1">
    <source>
        <dbReference type="ARBA" id="ARBA00022737"/>
    </source>
</evidence>
<organism evidence="5 6">
    <name type="scientific">Trichinella nelsoni</name>
    <dbReference type="NCBI Taxonomy" id="6336"/>
    <lineage>
        <taxon>Eukaryota</taxon>
        <taxon>Metazoa</taxon>
        <taxon>Ecdysozoa</taxon>
        <taxon>Nematoda</taxon>
        <taxon>Enoplea</taxon>
        <taxon>Dorylaimia</taxon>
        <taxon>Trichinellida</taxon>
        <taxon>Trichinellidae</taxon>
        <taxon>Trichinella</taxon>
    </lineage>
</organism>
<dbReference type="Gene3D" id="1.10.3560.10">
    <property type="entry name" value="yst0336 like domain"/>
    <property type="match status" value="1"/>
</dbReference>
<dbReference type="AlphaFoldDB" id="A0A0V0S924"/>
<dbReference type="SUPFAM" id="SSF47769">
    <property type="entry name" value="SAM/Pointed domain"/>
    <property type="match status" value="2"/>
</dbReference>
<keyword evidence="6" id="KW-1185">Reference proteome</keyword>
<dbReference type="Proteomes" id="UP000054630">
    <property type="component" value="Unassembled WGS sequence"/>
</dbReference>
<feature type="non-terminal residue" evidence="5">
    <location>
        <position position="1"/>
    </location>
</feature>
<dbReference type="OrthoDB" id="5314041at2759"/>
<evidence type="ECO:0000313" key="6">
    <source>
        <dbReference type="Proteomes" id="UP000054630"/>
    </source>
</evidence>
<keyword evidence="1" id="KW-0677">Repeat</keyword>
<evidence type="ECO:0000259" key="4">
    <source>
        <dbReference type="PROSITE" id="PS50105"/>
    </source>
</evidence>
<feature type="domain" description="SAM" evidence="4">
    <location>
        <begin position="245"/>
        <end position="308"/>
    </location>
</feature>
<protein>
    <submittedName>
        <fullName evidence="5">Caskin-2</fullName>
    </submittedName>
</protein>
<sequence length="752" mass="83143">LSNEIEKLSEAFGNDMSIENAWAMTTYDNCQLHMDILSSCNPKYLRLSRCDDEIYNTFREQFPDLKVDVVDEFDLKTEEMKEIKFPITILVRYCDLTVMVFMTQPTLSWFRKFSFWPLKLRETGKIAIKNFVAADIAGVSQINATFRGETRDSSPNRIEKHRTGFSLSMKRNSTGTNYSANTFGFSSLKAHAETMKSVSVCHLHDWQSLQSCCSSSSSFSRGSFSEKSSRPASTDLTAMIASGLPDGEVLQSWLDSFNCGCYAVLFLKAGYDVQTVSKMTPEDLTAIGISNPDHRKKIIYEVRRMNITNTWPCYRKIDIYDMMGSISLVKLNDFPVSQWLDEIGLFDYKEAFESQGCHTVDDVFVLSWEDLEDMGVEKLGHLKRLLAACKKLKDTKNGRRTMSSDEVCRYSELSNCCNLQSATDIRPYFSVGGGGGGGTGAVAVGVGVNGGPQLQTFQSSPRKVPTTSGVASRLSIFQRMQAHNGGASSTARQNLTGKARAIVHPVPSSVAKPIGKIYGSPRMGEDLKKRSEPDLRRGRFHNNVGSVTKLSLAKCDYSGASDSCPTSPPASARSWDHGTSARTGAARRSVFRLSAHLDEIAERNGGCGAPVDELLPPPTPPSLRCEASIQQLRSIRRNPPSQTNILTDCSEILSRSDYFSSPVDSTTNSSGSCSFLVDRGICSEDEIQADRKTVGQFQFHKSENDLHRHFDTTVNTDEPGGSLDHIGSMLQNLTEELDALLHEPEAVVESNY</sequence>
<keyword evidence="2" id="KW-0040">ANK repeat</keyword>
<dbReference type="SMART" id="SM00454">
    <property type="entry name" value="SAM"/>
    <property type="match status" value="2"/>
</dbReference>
<evidence type="ECO:0000313" key="5">
    <source>
        <dbReference type="EMBL" id="KRX23254.1"/>
    </source>
</evidence>
<dbReference type="Pfam" id="PF04669">
    <property type="entry name" value="PBDC1"/>
    <property type="match status" value="1"/>
</dbReference>